<dbReference type="RefSeq" id="WP_098489485.1">
    <property type="nucleotide sequence ID" value="NZ_NUWN01000008.1"/>
</dbReference>
<proteinExistence type="predicted"/>
<dbReference type="SMART" id="SM00028">
    <property type="entry name" value="TPR"/>
    <property type="match status" value="4"/>
</dbReference>
<dbReference type="AlphaFoldDB" id="A0A2B0MR50"/>
<evidence type="ECO:0000256" key="1">
    <source>
        <dbReference type="SAM" id="Coils"/>
    </source>
</evidence>
<evidence type="ECO:0000313" key="3">
    <source>
        <dbReference type="Proteomes" id="UP000242656"/>
    </source>
</evidence>
<reference evidence="2 3" key="1">
    <citation type="submission" date="2017-09" db="EMBL/GenBank/DDBJ databases">
        <title>Large-scale bioinformatics analysis of Bacillus genomes uncovers conserved roles of natural products in bacterial physiology.</title>
        <authorList>
            <consortium name="Agbiome Team Llc"/>
            <person name="Bleich R.M."/>
            <person name="Grubbs K.J."/>
            <person name="Santa Maria K.C."/>
            <person name="Allen S.E."/>
            <person name="Farag S."/>
            <person name="Shank E.A."/>
            <person name="Bowers A."/>
        </authorList>
    </citation>
    <scope>NUCLEOTIDE SEQUENCE [LARGE SCALE GENOMIC DNA]</scope>
    <source>
        <strain evidence="2 3">AFS083043</strain>
    </source>
</reference>
<organism evidence="2 3">
    <name type="scientific">Bacillus cereus</name>
    <dbReference type="NCBI Taxonomy" id="1396"/>
    <lineage>
        <taxon>Bacteria</taxon>
        <taxon>Bacillati</taxon>
        <taxon>Bacillota</taxon>
        <taxon>Bacilli</taxon>
        <taxon>Bacillales</taxon>
        <taxon>Bacillaceae</taxon>
        <taxon>Bacillus</taxon>
        <taxon>Bacillus cereus group</taxon>
    </lineage>
</organism>
<dbReference type="EMBL" id="NUWN01000008">
    <property type="protein sequence ID" value="PFK47121.1"/>
    <property type="molecule type" value="Genomic_DNA"/>
</dbReference>
<dbReference type="Gene3D" id="1.25.40.10">
    <property type="entry name" value="Tetratricopeptide repeat domain"/>
    <property type="match status" value="1"/>
</dbReference>
<evidence type="ECO:0000313" key="2">
    <source>
        <dbReference type="EMBL" id="PFK47121.1"/>
    </source>
</evidence>
<protein>
    <submittedName>
        <fullName evidence="2">Uncharacterized protein</fullName>
    </submittedName>
</protein>
<dbReference type="InterPro" id="IPR011990">
    <property type="entry name" value="TPR-like_helical_dom_sf"/>
</dbReference>
<dbReference type="InterPro" id="IPR019734">
    <property type="entry name" value="TPR_rpt"/>
</dbReference>
<gene>
    <name evidence="2" type="ORF">COI93_02295</name>
</gene>
<dbReference type="Pfam" id="PF18801">
    <property type="entry name" value="RapH_N"/>
    <property type="match status" value="1"/>
</dbReference>
<feature type="coiled-coil region" evidence="1">
    <location>
        <begin position="20"/>
        <end position="47"/>
    </location>
</feature>
<keyword evidence="1" id="KW-0175">Coiled coil</keyword>
<dbReference type="Proteomes" id="UP000242656">
    <property type="component" value="Unassembled WGS sequence"/>
</dbReference>
<sequence length="364" mass="43082">MSAHVVTKEQIKHSLDAWYQSMLQQQVEKATRLKEEIDEKIVNVEEDQSLLLYYTLLDFRYKVLTDWVAVKEDSLDIVESFEIPTEGFLAYYYHLFKAMHLRLITNYTEAKEQLDKAEKLLRYITNPFEKAEFNYRLGEFYYHSYQEVKAIDYIQKAKEEFSKQSGYEINVALCENVYGLCCIDLKQFELAEESLNNALEVFQKVKHEKYILMVRSNLGWMYGSQDLSELAIRHISEVVEKSPEHYRAVFTMAEGYYKLGQSELANKYIQLGLQVCNKLKNKEFQYRFMILKELNEELNAAELENVIVEGISYFESENLLECVKEYTEKLAIKFYEENNHLKASKYFYMSNKASKKYIEKGALK</sequence>
<comment type="caution">
    <text evidence="2">The sequence shown here is derived from an EMBL/GenBank/DDBJ whole genome shotgun (WGS) entry which is preliminary data.</text>
</comment>
<dbReference type="SUPFAM" id="SSF48452">
    <property type="entry name" value="TPR-like"/>
    <property type="match status" value="1"/>
</dbReference>
<accession>A0A2B0MR50</accession>
<name>A0A2B0MR50_BACCE</name>